<gene>
    <name evidence="1" type="ORF">UK15_38170</name>
</gene>
<proteinExistence type="predicted"/>
<dbReference type="STRING" id="284040.UK15_38170"/>
<evidence type="ECO:0000313" key="1">
    <source>
        <dbReference type="EMBL" id="KJK33938.1"/>
    </source>
</evidence>
<keyword evidence="2" id="KW-1185">Reference proteome</keyword>
<comment type="caution">
    <text evidence="1">The sequence shown here is derived from an EMBL/GenBank/DDBJ whole genome shotgun (WGS) entry which is preliminary data.</text>
</comment>
<dbReference type="Proteomes" id="UP000034786">
    <property type="component" value="Unassembled WGS sequence"/>
</dbReference>
<name>A0A0M2GGL0_9ACTN</name>
<dbReference type="AlphaFoldDB" id="A0A0M2GGL0"/>
<dbReference type="PATRIC" id="fig|284040.3.peg.7529"/>
<organism evidence="1 2">
    <name type="scientific">Streptomyces variegatus</name>
    <dbReference type="NCBI Taxonomy" id="284040"/>
    <lineage>
        <taxon>Bacteria</taxon>
        <taxon>Bacillati</taxon>
        <taxon>Actinomycetota</taxon>
        <taxon>Actinomycetes</taxon>
        <taxon>Kitasatosporales</taxon>
        <taxon>Streptomycetaceae</taxon>
        <taxon>Streptomyces</taxon>
    </lineage>
</organism>
<reference evidence="2" key="1">
    <citation type="submission" date="2015-02" db="EMBL/GenBank/DDBJ databases">
        <authorList>
            <person name="Ju K.-S."/>
            <person name="Doroghazi J.R."/>
            <person name="Metcalf W."/>
        </authorList>
    </citation>
    <scope>NUCLEOTIDE SEQUENCE [LARGE SCALE GENOMIC DNA]</scope>
    <source>
        <strain evidence="2">NRRL B-16380</strain>
    </source>
</reference>
<protein>
    <submittedName>
        <fullName evidence="1">Uncharacterized protein</fullName>
    </submittedName>
</protein>
<evidence type="ECO:0000313" key="2">
    <source>
        <dbReference type="Proteomes" id="UP000034786"/>
    </source>
</evidence>
<accession>A0A0M2GGL0</accession>
<dbReference type="EMBL" id="JYJH01000068">
    <property type="protein sequence ID" value="KJK33938.1"/>
    <property type="molecule type" value="Genomic_DNA"/>
</dbReference>
<sequence length="64" mass="6648">MRIVITGGFGLLGLQVAAALRSWMSCRDAVGRVPVRLRSAGAYGGGFSSSLARRAIDAARKPAT</sequence>